<evidence type="ECO:0000313" key="2">
    <source>
        <dbReference type="Proteomes" id="UP000501705"/>
    </source>
</evidence>
<dbReference type="EMBL" id="CP046171">
    <property type="protein sequence ID" value="QIS03227.1"/>
    <property type="molecule type" value="Genomic_DNA"/>
</dbReference>
<dbReference type="Proteomes" id="UP000501705">
    <property type="component" value="Chromosome"/>
</dbReference>
<sequence>MPGDDGFAAAAQPWNRAITQPVAAVVEAAALDEATLSRSRAIRRARDPRSVMRTNFPGARLTASTALRFHAASGALSYRFFFTEQDGDLREKHLPVAADIQVMHRYSPKYPNSTRTSPCLDKLMTILTL</sequence>
<gene>
    <name evidence="1" type="ORF">F5X71_13710</name>
</gene>
<proteinExistence type="predicted"/>
<protein>
    <submittedName>
        <fullName evidence="1">Uncharacterized protein</fullName>
    </submittedName>
</protein>
<dbReference type="RefSeq" id="WP_167462294.1">
    <property type="nucleotide sequence ID" value="NZ_CP046171.1"/>
</dbReference>
<accession>A0A6G9XQN1</accession>
<organism evidence="1 2">
    <name type="scientific">Nocardia brasiliensis</name>
    <dbReference type="NCBI Taxonomy" id="37326"/>
    <lineage>
        <taxon>Bacteria</taxon>
        <taxon>Bacillati</taxon>
        <taxon>Actinomycetota</taxon>
        <taxon>Actinomycetes</taxon>
        <taxon>Mycobacteriales</taxon>
        <taxon>Nocardiaceae</taxon>
        <taxon>Nocardia</taxon>
    </lineage>
</organism>
<dbReference type="AlphaFoldDB" id="A0A6G9XQN1"/>
<reference evidence="1 2" key="1">
    <citation type="journal article" date="2019" name="ACS Chem. Biol.">
        <title>Identification and Mobilization of a Cryptic Antibiotic Biosynthesis Gene Locus from a Human-Pathogenic Nocardia Isolate.</title>
        <authorList>
            <person name="Herisse M."/>
            <person name="Ishida K."/>
            <person name="Porter J.L."/>
            <person name="Howden B."/>
            <person name="Hertweck C."/>
            <person name="Stinear T.P."/>
            <person name="Pidot S.J."/>
        </authorList>
    </citation>
    <scope>NUCLEOTIDE SEQUENCE [LARGE SCALE GENOMIC DNA]</scope>
    <source>
        <strain evidence="1 2">AUSMDU00024985</strain>
    </source>
</reference>
<evidence type="ECO:0000313" key="1">
    <source>
        <dbReference type="EMBL" id="QIS03227.1"/>
    </source>
</evidence>
<name>A0A6G9XQN1_NOCBR</name>